<dbReference type="GO" id="GO:0006284">
    <property type="term" value="P:base-excision repair"/>
    <property type="evidence" value="ECO:0007669"/>
    <property type="project" value="InterPro"/>
</dbReference>
<protein>
    <submittedName>
        <fullName evidence="2">Fe-S cluster assembly protein HesB</fullName>
    </submittedName>
</protein>
<accession>A0A7K1FTI2</accession>
<dbReference type="RefSeq" id="WP_154770449.1">
    <property type="nucleotide sequence ID" value="NZ_WLYK01000009.1"/>
</dbReference>
<sequence length="193" mass="20032">MDDRHLFLTGIAAADHLLSTDPNALLIGMVLDQQVTMEKAFAGPAVIAERMGGSLDVAAIAAADPEVFKEICSRPPAVHRFPGSMAGRVQSVCQVLVEQYDGDAANLWADAADGKELKKRVAALPGFGAAKSTIFVALLGKQYGITPPGWREASAPYGEAGVHKSVADVIDPDSLVLVRAAKKAAKAAAKAGA</sequence>
<dbReference type="InterPro" id="IPR017658">
    <property type="entry name" value="HhH-GPD_base_excis"/>
</dbReference>
<dbReference type="SUPFAM" id="SSF48150">
    <property type="entry name" value="DNA-glycosylase"/>
    <property type="match status" value="1"/>
</dbReference>
<reference evidence="2 3" key="1">
    <citation type="submission" date="2019-11" db="EMBL/GenBank/DDBJ databases">
        <authorList>
            <person name="Jiang L.-Q."/>
        </authorList>
    </citation>
    <scope>NUCLEOTIDE SEQUENCE [LARGE SCALE GENOMIC DNA]</scope>
    <source>
        <strain evidence="2 3">YIM 132087</strain>
    </source>
</reference>
<proteinExistence type="predicted"/>
<dbReference type="GO" id="GO:0003824">
    <property type="term" value="F:catalytic activity"/>
    <property type="evidence" value="ECO:0007669"/>
    <property type="project" value="InterPro"/>
</dbReference>
<organism evidence="2 3">
    <name type="scientific">Nakamurella alba</name>
    <dbReference type="NCBI Taxonomy" id="2665158"/>
    <lineage>
        <taxon>Bacteria</taxon>
        <taxon>Bacillati</taxon>
        <taxon>Actinomycetota</taxon>
        <taxon>Actinomycetes</taxon>
        <taxon>Nakamurellales</taxon>
        <taxon>Nakamurellaceae</taxon>
        <taxon>Nakamurella</taxon>
    </lineage>
</organism>
<comment type="caution">
    <text evidence="2">The sequence shown here is derived from an EMBL/GenBank/DDBJ whole genome shotgun (WGS) entry which is preliminary data.</text>
</comment>
<evidence type="ECO:0000259" key="1">
    <source>
        <dbReference type="Pfam" id="PF00730"/>
    </source>
</evidence>
<gene>
    <name evidence="2" type="ORF">GIS00_21330</name>
</gene>
<dbReference type="Proteomes" id="UP000460221">
    <property type="component" value="Unassembled WGS sequence"/>
</dbReference>
<dbReference type="EMBL" id="WLYK01000009">
    <property type="protein sequence ID" value="MTD16483.1"/>
    <property type="molecule type" value="Genomic_DNA"/>
</dbReference>
<evidence type="ECO:0000313" key="3">
    <source>
        <dbReference type="Proteomes" id="UP000460221"/>
    </source>
</evidence>
<evidence type="ECO:0000313" key="2">
    <source>
        <dbReference type="EMBL" id="MTD16483.1"/>
    </source>
</evidence>
<dbReference type="NCBIfam" id="TIGR03252">
    <property type="entry name" value="HhH-GPD-type base excision DNA repair protein"/>
    <property type="match status" value="1"/>
</dbReference>
<dbReference type="Pfam" id="PF00730">
    <property type="entry name" value="HhH-GPD"/>
    <property type="match status" value="1"/>
</dbReference>
<dbReference type="InterPro" id="IPR011257">
    <property type="entry name" value="DNA_glycosylase"/>
</dbReference>
<dbReference type="InterPro" id="IPR003265">
    <property type="entry name" value="HhH-GPD_domain"/>
</dbReference>
<name>A0A7K1FTI2_9ACTN</name>
<dbReference type="AlphaFoldDB" id="A0A7K1FTI2"/>
<feature type="domain" description="HhH-GPD" evidence="1">
    <location>
        <begin position="27"/>
        <end position="142"/>
    </location>
</feature>
<keyword evidence="3" id="KW-1185">Reference proteome</keyword>